<dbReference type="Gene3D" id="1.10.600.10">
    <property type="entry name" value="Farnesyl Diphosphate Synthase"/>
    <property type="match status" value="1"/>
</dbReference>
<evidence type="ECO:0008006" key="5">
    <source>
        <dbReference type="Google" id="ProtNLM"/>
    </source>
</evidence>
<name>A0AAW0G8R7_9APHY</name>
<dbReference type="Proteomes" id="UP001385951">
    <property type="component" value="Unassembled WGS sequence"/>
</dbReference>
<dbReference type="AlphaFoldDB" id="A0AAW0G8R7"/>
<keyword evidence="2" id="KW-0456">Lyase</keyword>
<evidence type="ECO:0000256" key="2">
    <source>
        <dbReference type="ARBA" id="ARBA00023239"/>
    </source>
</evidence>
<comment type="similarity">
    <text evidence="1">Belongs to the trichodiene synthase family.</text>
</comment>
<reference evidence="3 4" key="1">
    <citation type="submission" date="2022-09" db="EMBL/GenBank/DDBJ databases">
        <authorList>
            <person name="Palmer J.M."/>
        </authorList>
    </citation>
    <scope>NUCLEOTIDE SEQUENCE [LARGE SCALE GENOMIC DNA]</scope>
    <source>
        <strain evidence="3 4">DSM 7382</strain>
    </source>
</reference>
<protein>
    <recommendedName>
        <fullName evidence="5">Terpenoid synthase</fullName>
    </recommendedName>
</protein>
<evidence type="ECO:0000256" key="1">
    <source>
        <dbReference type="ARBA" id="ARBA00007946"/>
    </source>
</evidence>
<dbReference type="Pfam" id="PF06330">
    <property type="entry name" value="TRI5"/>
    <property type="match status" value="1"/>
</dbReference>
<dbReference type="GO" id="GO:0016838">
    <property type="term" value="F:carbon-oxygen lyase activity, acting on phosphates"/>
    <property type="evidence" value="ECO:0007669"/>
    <property type="project" value="InterPro"/>
</dbReference>
<sequence length="203" mass="23551">MREFIPRICSGEPQSDPILVHFLEMAGDLRGYLPDYTANMVHMRMMTFANEKLCGWKDANQLALKPEAGNYIEYSRYKNGISEPYAACIWPTSLCPDVAEYIQAFPDTLMFINYVNDSMSFYKEVLEEDEGSYVSRYGQLNGKTFVESVDDLVEKIISTTERIRKILGEGQARECWEDFASGFVHFGLFCPRYRWKEVVPEYF</sequence>
<evidence type="ECO:0000313" key="4">
    <source>
        <dbReference type="Proteomes" id="UP001385951"/>
    </source>
</evidence>
<accession>A0AAW0G8R7</accession>
<keyword evidence="4" id="KW-1185">Reference proteome</keyword>
<proteinExistence type="inferred from homology"/>
<gene>
    <name evidence="3" type="ORF">QCA50_006444</name>
</gene>
<organism evidence="3 4">
    <name type="scientific">Cerrena zonata</name>
    <dbReference type="NCBI Taxonomy" id="2478898"/>
    <lineage>
        <taxon>Eukaryota</taxon>
        <taxon>Fungi</taxon>
        <taxon>Dikarya</taxon>
        <taxon>Basidiomycota</taxon>
        <taxon>Agaricomycotina</taxon>
        <taxon>Agaricomycetes</taxon>
        <taxon>Polyporales</taxon>
        <taxon>Cerrenaceae</taxon>
        <taxon>Cerrena</taxon>
    </lineage>
</organism>
<dbReference type="EMBL" id="JASBNA010000007">
    <property type="protein sequence ID" value="KAK7689805.1"/>
    <property type="molecule type" value="Genomic_DNA"/>
</dbReference>
<dbReference type="InterPro" id="IPR008949">
    <property type="entry name" value="Isoprenoid_synthase_dom_sf"/>
</dbReference>
<dbReference type="InterPro" id="IPR024652">
    <property type="entry name" value="Trichodiene_synth"/>
</dbReference>
<evidence type="ECO:0000313" key="3">
    <source>
        <dbReference type="EMBL" id="KAK7689805.1"/>
    </source>
</evidence>
<dbReference type="SUPFAM" id="SSF48576">
    <property type="entry name" value="Terpenoid synthases"/>
    <property type="match status" value="1"/>
</dbReference>
<comment type="caution">
    <text evidence="3">The sequence shown here is derived from an EMBL/GenBank/DDBJ whole genome shotgun (WGS) entry which is preliminary data.</text>
</comment>